<organism evidence="3">
    <name type="scientific">Selaginella moellendorffii</name>
    <name type="common">Spikemoss</name>
    <dbReference type="NCBI Taxonomy" id="88036"/>
    <lineage>
        <taxon>Eukaryota</taxon>
        <taxon>Viridiplantae</taxon>
        <taxon>Streptophyta</taxon>
        <taxon>Embryophyta</taxon>
        <taxon>Tracheophyta</taxon>
        <taxon>Lycopodiopsida</taxon>
        <taxon>Selaginellales</taxon>
        <taxon>Selaginellaceae</taxon>
        <taxon>Selaginella</taxon>
    </lineage>
</organism>
<dbReference type="Proteomes" id="UP000001514">
    <property type="component" value="Unassembled WGS sequence"/>
</dbReference>
<feature type="non-terminal residue" evidence="2">
    <location>
        <position position="1"/>
    </location>
</feature>
<sequence>FVAAAPSIFQAKRACGKHFTIRCVGSSCKGHKSIRVVVVDLCPGCPGAFDLSKEAFEKLANPDAGVIDIDFHA</sequence>
<dbReference type="OMA" id="DYCKARC"/>
<gene>
    <name evidence="2" type="ORF">SELMODRAFT_73783</name>
</gene>
<dbReference type="KEGG" id="smo:SELMODRAFT_73783"/>
<dbReference type="Gramene" id="EFJ37954">
    <property type="protein sequence ID" value="EFJ37954"/>
    <property type="gene ID" value="SELMODRAFT_73783"/>
</dbReference>
<dbReference type="PANTHER" id="PTHR47295:SF14">
    <property type="entry name" value="OS06G0688300 PROTEIN"/>
    <property type="match status" value="1"/>
</dbReference>
<dbReference type="PROSITE" id="PS50842">
    <property type="entry name" value="EXPANSIN_EG45"/>
    <property type="match status" value="1"/>
</dbReference>
<dbReference type="CDD" id="cd22269">
    <property type="entry name" value="DPBB_EG45-like"/>
    <property type="match status" value="1"/>
</dbReference>
<reference evidence="2 3" key="1">
    <citation type="journal article" date="2011" name="Science">
        <title>The Selaginella genome identifies genetic changes associated with the evolution of vascular plants.</title>
        <authorList>
            <person name="Banks J.A."/>
            <person name="Nishiyama T."/>
            <person name="Hasebe M."/>
            <person name="Bowman J.L."/>
            <person name="Gribskov M."/>
            <person name="dePamphilis C."/>
            <person name="Albert V.A."/>
            <person name="Aono N."/>
            <person name="Aoyama T."/>
            <person name="Ambrose B.A."/>
            <person name="Ashton N.W."/>
            <person name="Axtell M.J."/>
            <person name="Barker E."/>
            <person name="Barker M.S."/>
            <person name="Bennetzen J.L."/>
            <person name="Bonawitz N.D."/>
            <person name="Chapple C."/>
            <person name="Cheng C."/>
            <person name="Correa L.G."/>
            <person name="Dacre M."/>
            <person name="DeBarry J."/>
            <person name="Dreyer I."/>
            <person name="Elias M."/>
            <person name="Engstrom E.M."/>
            <person name="Estelle M."/>
            <person name="Feng L."/>
            <person name="Finet C."/>
            <person name="Floyd S.K."/>
            <person name="Frommer W.B."/>
            <person name="Fujita T."/>
            <person name="Gramzow L."/>
            <person name="Gutensohn M."/>
            <person name="Harholt J."/>
            <person name="Hattori M."/>
            <person name="Heyl A."/>
            <person name="Hirai T."/>
            <person name="Hiwatashi Y."/>
            <person name="Ishikawa M."/>
            <person name="Iwata M."/>
            <person name="Karol K.G."/>
            <person name="Koehler B."/>
            <person name="Kolukisaoglu U."/>
            <person name="Kubo M."/>
            <person name="Kurata T."/>
            <person name="Lalonde S."/>
            <person name="Li K."/>
            <person name="Li Y."/>
            <person name="Litt A."/>
            <person name="Lyons E."/>
            <person name="Manning G."/>
            <person name="Maruyama T."/>
            <person name="Michael T.P."/>
            <person name="Mikami K."/>
            <person name="Miyazaki S."/>
            <person name="Morinaga S."/>
            <person name="Murata T."/>
            <person name="Mueller-Roeber B."/>
            <person name="Nelson D.R."/>
            <person name="Obara M."/>
            <person name="Oguri Y."/>
            <person name="Olmstead R.G."/>
            <person name="Onodera N."/>
            <person name="Petersen B.L."/>
            <person name="Pils B."/>
            <person name="Prigge M."/>
            <person name="Rensing S.A."/>
            <person name="Riano-Pachon D.M."/>
            <person name="Roberts A.W."/>
            <person name="Sato Y."/>
            <person name="Scheller H.V."/>
            <person name="Schulz B."/>
            <person name="Schulz C."/>
            <person name="Shakirov E.V."/>
            <person name="Shibagaki N."/>
            <person name="Shinohara N."/>
            <person name="Shippen D.E."/>
            <person name="Soerensen I."/>
            <person name="Sotooka R."/>
            <person name="Sugimoto N."/>
            <person name="Sugita M."/>
            <person name="Sumikawa N."/>
            <person name="Tanurdzic M."/>
            <person name="Theissen G."/>
            <person name="Ulvskov P."/>
            <person name="Wakazuki S."/>
            <person name="Weng J.K."/>
            <person name="Willats W.W."/>
            <person name="Wipf D."/>
            <person name="Wolf P.G."/>
            <person name="Yang L."/>
            <person name="Zimmer A.D."/>
            <person name="Zhu Q."/>
            <person name="Mitros T."/>
            <person name="Hellsten U."/>
            <person name="Loque D."/>
            <person name="Otillar R."/>
            <person name="Salamov A."/>
            <person name="Schmutz J."/>
            <person name="Shapiro H."/>
            <person name="Lindquist E."/>
            <person name="Lucas S."/>
            <person name="Rokhsar D."/>
            <person name="Grigoriev I.V."/>
        </authorList>
    </citation>
    <scope>NUCLEOTIDE SEQUENCE [LARGE SCALE GENOMIC DNA]</scope>
</reference>
<dbReference type="Gene3D" id="2.40.40.10">
    <property type="entry name" value="RlpA-like domain"/>
    <property type="match status" value="1"/>
</dbReference>
<dbReference type="InterPro" id="IPR044206">
    <property type="entry name" value="EGC1/2"/>
</dbReference>
<dbReference type="InterPro" id="IPR036908">
    <property type="entry name" value="RlpA-like_sf"/>
</dbReference>
<dbReference type="SMART" id="SM00837">
    <property type="entry name" value="DPBB_1"/>
    <property type="match status" value="1"/>
</dbReference>
<dbReference type="SUPFAM" id="SSF50685">
    <property type="entry name" value="Barwin-like endoglucanases"/>
    <property type="match status" value="1"/>
</dbReference>
<evidence type="ECO:0000259" key="1">
    <source>
        <dbReference type="PROSITE" id="PS50842"/>
    </source>
</evidence>
<name>D8QML1_SELML</name>
<feature type="domain" description="Expansin-like EG45" evidence="1">
    <location>
        <begin position="1"/>
        <end position="73"/>
    </location>
</feature>
<dbReference type="Pfam" id="PF03330">
    <property type="entry name" value="DPBB_1"/>
    <property type="match status" value="1"/>
</dbReference>
<evidence type="ECO:0000313" key="3">
    <source>
        <dbReference type="Proteomes" id="UP000001514"/>
    </source>
</evidence>
<keyword evidence="3" id="KW-1185">Reference proteome</keyword>
<dbReference type="InterPro" id="IPR007112">
    <property type="entry name" value="Expansin/allergen_DPBB_dom"/>
</dbReference>
<proteinExistence type="predicted"/>
<dbReference type="HOGENOM" id="CLU_112218_3_0_1"/>
<protein>
    <recommendedName>
        <fullName evidence="1">Expansin-like EG45 domain-containing protein</fullName>
    </recommendedName>
</protein>
<accession>D8QML1</accession>
<dbReference type="PANTHER" id="PTHR47295">
    <property type="entry name" value="EG45-LIKE DOMAIN CONTAINING PROTEIN 1-RELATED"/>
    <property type="match status" value="1"/>
</dbReference>
<dbReference type="EMBL" id="GL377565">
    <property type="protein sequence ID" value="EFJ37954.1"/>
    <property type="molecule type" value="Genomic_DNA"/>
</dbReference>
<dbReference type="InterPro" id="IPR009009">
    <property type="entry name" value="RlpA-like_DPBB"/>
</dbReference>
<dbReference type="GO" id="GO:0048046">
    <property type="term" value="C:apoplast"/>
    <property type="evidence" value="ECO:0007669"/>
    <property type="project" value="InterPro"/>
</dbReference>
<dbReference type="AlphaFoldDB" id="D8QML1"/>
<evidence type="ECO:0000313" key="2">
    <source>
        <dbReference type="EMBL" id="EFJ37954.1"/>
    </source>
</evidence>
<dbReference type="GO" id="GO:0009627">
    <property type="term" value="P:systemic acquired resistance"/>
    <property type="evidence" value="ECO:0007669"/>
    <property type="project" value="InterPro"/>
</dbReference>
<dbReference type="InParanoid" id="D8QML1"/>